<dbReference type="eggNOG" id="ENOG5034BIB">
    <property type="taxonomic scope" value="Bacteria"/>
</dbReference>
<comment type="caution">
    <text evidence="1">The sequence shown here is derived from an EMBL/GenBank/DDBJ whole genome shotgun (WGS) entry which is preliminary data.</text>
</comment>
<dbReference type="PATRIC" id="fig|742725.3.peg.39"/>
<dbReference type="PROSITE" id="PS51257">
    <property type="entry name" value="PROKAR_LIPOPROTEIN"/>
    <property type="match status" value="1"/>
</dbReference>
<dbReference type="AlphaFoldDB" id="G5H526"/>
<dbReference type="OrthoDB" id="1032601at2"/>
<reference evidence="1 2" key="1">
    <citation type="submission" date="2011-08" db="EMBL/GenBank/DDBJ databases">
        <title>The Genome Sequence of Alistipes indistinctus YIT 12060.</title>
        <authorList>
            <consortium name="The Broad Institute Genome Sequencing Platform"/>
            <person name="Earl A."/>
            <person name="Ward D."/>
            <person name="Feldgarden M."/>
            <person name="Gevers D."/>
            <person name="Morotomi M."/>
            <person name="Young S.K."/>
            <person name="Zeng Q."/>
            <person name="Gargeya S."/>
            <person name="Fitzgerald M."/>
            <person name="Haas B."/>
            <person name="Abouelleil A."/>
            <person name="Alvarado L."/>
            <person name="Arachchi H.M."/>
            <person name="Berlin A."/>
            <person name="Brown A."/>
            <person name="Chapman S.B."/>
            <person name="Chen Z."/>
            <person name="Dunbar C."/>
            <person name="Freedman E."/>
            <person name="Gearin G."/>
            <person name="Gellesch M."/>
            <person name="Goldberg J."/>
            <person name="Griggs A."/>
            <person name="Gujja S."/>
            <person name="Heiman D."/>
            <person name="Howarth C."/>
            <person name="Larson L."/>
            <person name="Lui A."/>
            <person name="MacDonald P.J.P."/>
            <person name="Montmayeur A."/>
            <person name="Murphy C."/>
            <person name="Neiman D."/>
            <person name="Pearson M."/>
            <person name="Priest M."/>
            <person name="Roberts A."/>
            <person name="Saif S."/>
            <person name="Shea T."/>
            <person name="Shenoy N."/>
            <person name="Sisk P."/>
            <person name="Stolte C."/>
            <person name="Sykes S."/>
            <person name="Wortman J."/>
            <person name="Nusbaum C."/>
            <person name="Birren B."/>
        </authorList>
    </citation>
    <scope>NUCLEOTIDE SEQUENCE [LARGE SCALE GENOMIC DNA]</scope>
    <source>
        <strain evidence="1 2">YIT 12060</strain>
    </source>
</reference>
<dbReference type="EMBL" id="ADLD01000003">
    <property type="protein sequence ID" value="EHB93265.1"/>
    <property type="molecule type" value="Genomic_DNA"/>
</dbReference>
<evidence type="ECO:0000313" key="2">
    <source>
        <dbReference type="Proteomes" id="UP000006008"/>
    </source>
</evidence>
<evidence type="ECO:0000313" key="1">
    <source>
        <dbReference type="EMBL" id="EHB93265.1"/>
    </source>
</evidence>
<gene>
    <name evidence="1" type="ORF">HMPREF9450_00036</name>
</gene>
<accession>G5H526</accession>
<dbReference type="STRING" id="742725.HMPREF9450_00036"/>
<proteinExistence type="predicted"/>
<protein>
    <recommendedName>
        <fullName evidence="3">Lipoprotein</fullName>
    </recommendedName>
</protein>
<dbReference type="HOGENOM" id="CLU_132485_0_0_10"/>
<sequence length="170" mass="18569">MKRIAFLLLAIHVTMLSGCKKDGGTNGGTTKIWDINPVTVSVTATDAQGNDLLNPQTPGALEVGKIKALYKGEEYACDEKLAASKAVLPRFYGLKTEKSALGICLLRFGELEGAQSYTNESVTIIWPDGSSDQISFNRDFRWKANGDPEIKEKWFLNGSEVSGKLVKIIK</sequence>
<dbReference type="GeneID" id="92816462"/>
<name>G5H526_9BACT</name>
<evidence type="ECO:0008006" key="3">
    <source>
        <dbReference type="Google" id="ProtNLM"/>
    </source>
</evidence>
<dbReference type="RefSeq" id="WP_009132842.1">
    <property type="nucleotide sequence ID" value="NZ_CP102250.1"/>
</dbReference>
<keyword evidence="2" id="KW-1185">Reference proteome</keyword>
<organism evidence="1 2">
    <name type="scientific">Alistipes indistinctus YIT 12060</name>
    <dbReference type="NCBI Taxonomy" id="742725"/>
    <lineage>
        <taxon>Bacteria</taxon>
        <taxon>Pseudomonadati</taxon>
        <taxon>Bacteroidota</taxon>
        <taxon>Bacteroidia</taxon>
        <taxon>Bacteroidales</taxon>
        <taxon>Rikenellaceae</taxon>
        <taxon>Alistipes</taxon>
    </lineage>
</organism>
<dbReference type="Proteomes" id="UP000006008">
    <property type="component" value="Unassembled WGS sequence"/>
</dbReference>